<feature type="non-terminal residue" evidence="2">
    <location>
        <position position="1"/>
    </location>
</feature>
<accession>A0ABD5SXG1</accession>
<dbReference type="EMBL" id="JBHSWV010000450">
    <property type="protein sequence ID" value="MFC6767906.1"/>
    <property type="molecule type" value="Genomic_DNA"/>
</dbReference>
<evidence type="ECO:0000313" key="3">
    <source>
        <dbReference type="Proteomes" id="UP001596383"/>
    </source>
</evidence>
<evidence type="ECO:0000313" key="2">
    <source>
        <dbReference type="EMBL" id="MFC6767906.1"/>
    </source>
</evidence>
<feature type="region of interest" description="Disordered" evidence="1">
    <location>
        <begin position="55"/>
        <end position="77"/>
    </location>
</feature>
<feature type="compositionally biased region" description="Polar residues" evidence="1">
    <location>
        <begin position="66"/>
        <end position="77"/>
    </location>
</feature>
<dbReference type="AlphaFoldDB" id="A0ABD5SXG1"/>
<feature type="compositionally biased region" description="Basic and acidic residues" evidence="1">
    <location>
        <begin position="55"/>
        <end position="64"/>
    </location>
</feature>
<organism evidence="2 3">
    <name type="scientific">Natrinema soli</name>
    <dbReference type="NCBI Taxonomy" id="1930624"/>
    <lineage>
        <taxon>Archaea</taxon>
        <taxon>Methanobacteriati</taxon>
        <taxon>Methanobacteriota</taxon>
        <taxon>Stenosarchaea group</taxon>
        <taxon>Halobacteria</taxon>
        <taxon>Halobacteriales</taxon>
        <taxon>Natrialbaceae</taxon>
        <taxon>Natrinema</taxon>
    </lineage>
</organism>
<reference evidence="2 3" key="1">
    <citation type="journal article" date="2019" name="Int. J. Syst. Evol. Microbiol.">
        <title>The Global Catalogue of Microorganisms (GCM) 10K type strain sequencing project: providing services to taxonomists for standard genome sequencing and annotation.</title>
        <authorList>
            <consortium name="The Broad Institute Genomics Platform"/>
            <consortium name="The Broad Institute Genome Sequencing Center for Infectious Disease"/>
            <person name="Wu L."/>
            <person name="Ma J."/>
        </authorList>
    </citation>
    <scope>NUCLEOTIDE SEQUENCE [LARGE SCALE GENOMIC DNA]</scope>
    <source>
        <strain evidence="2 3">LMG 29247</strain>
    </source>
</reference>
<gene>
    <name evidence="2" type="ORF">ACFQE6_23780</name>
</gene>
<keyword evidence="3" id="KW-1185">Reference proteome</keyword>
<evidence type="ECO:0000256" key="1">
    <source>
        <dbReference type="SAM" id="MobiDB-lite"/>
    </source>
</evidence>
<protein>
    <submittedName>
        <fullName evidence="2">Thioredoxin domain-containing protein</fullName>
    </submittedName>
</protein>
<comment type="caution">
    <text evidence="2">The sequence shown here is derived from an EMBL/GenBank/DDBJ whole genome shotgun (WGS) entry which is preliminary data.</text>
</comment>
<name>A0ABD5SXG1_9EURY</name>
<sequence>ATAVSRLLEGPLVIRVAGEPGSDLHRAALRLADHEKVVVPDADALEAGTARAELGDRVSDRAETPSELSEQVQRLLD</sequence>
<dbReference type="Proteomes" id="UP001596383">
    <property type="component" value="Unassembled WGS sequence"/>
</dbReference>
<proteinExistence type="predicted"/>